<sequence length="317" mass="35694">MTESESIIFPAASGSLYILTMGQTPKRLAGMLIWLCIKPRRPAAAVSCLFQGARIPSSHRLEIENDLRKALNRGQLIVYYQPQYELKKDKIFGVEALLRWKSPLFGLVSPEVFIPIAESTGLIIAIGEWVLREACQLSSSYKRHEGDSLRVSVNISARQLSHADFIDMVRQVLDETGCDPHDLCLEITESMMLTDINYSMKIVRELIELGVVVSIDDFGTGYSSLSLMKSFPIGELKIDKSFIKDMTESEENKAIVHAIIKISQILSLKVVAEGVETLEQMNILRELGVDYIQGYYISRTVPVEELILFLKGFNRED</sequence>
<comment type="caution">
    <text evidence="2">The sequence shown here is derived from an EMBL/GenBank/DDBJ whole genome shotgun (WGS) entry which is preliminary data.</text>
</comment>
<evidence type="ECO:0000313" key="3">
    <source>
        <dbReference type="Proteomes" id="UP000447876"/>
    </source>
</evidence>
<dbReference type="SMART" id="SM00052">
    <property type="entry name" value="EAL"/>
    <property type="match status" value="1"/>
</dbReference>
<dbReference type="PROSITE" id="PS50883">
    <property type="entry name" value="EAL"/>
    <property type="match status" value="1"/>
</dbReference>
<dbReference type="Pfam" id="PF00563">
    <property type="entry name" value="EAL"/>
    <property type="match status" value="1"/>
</dbReference>
<dbReference type="EMBL" id="WNZW01000001">
    <property type="protein sequence ID" value="MUG44393.1"/>
    <property type="molecule type" value="Genomic_DNA"/>
</dbReference>
<gene>
    <name evidence="2" type="ORF">GNP95_05195</name>
</gene>
<dbReference type="CDD" id="cd01948">
    <property type="entry name" value="EAL"/>
    <property type="match status" value="1"/>
</dbReference>
<reference evidence="2 3" key="1">
    <citation type="submission" date="2019-11" db="EMBL/GenBank/DDBJ databases">
        <title>Draft genome sequences of five Paenibacillus species of dairy origin.</title>
        <authorList>
            <person name="Olajide A.M."/>
            <person name="Chen S."/>
            <person name="Lapointe G."/>
        </authorList>
    </citation>
    <scope>NUCLEOTIDE SEQUENCE [LARGE SCALE GENOMIC DNA]</scope>
    <source>
        <strain evidence="2 3">12CR55</strain>
    </source>
</reference>
<dbReference type="InterPro" id="IPR050706">
    <property type="entry name" value="Cyclic-di-GMP_PDE-like"/>
</dbReference>
<dbReference type="Gene3D" id="3.20.20.450">
    <property type="entry name" value="EAL domain"/>
    <property type="match status" value="1"/>
</dbReference>
<dbReference type="GO" id="GO:0071111">
    <property type="term" value="F:cyclic-guanylate-specific phosphodiesterase activity"/>
    <property type="evidence" value="ECO:0007669"/>
    <property type="project" value="InterPro"/>
</dbReference>
<evidence type="ECO:0000259" key="1">
    <source>
        <dbReference type="PROSITE" id="PS50883"/>
    </source>
</evidence>
<feature type="domain" description="EAL" evidence="1">
    <location>
        <begin position="60"/>
        <end position="314"/>
    </location>
</feature>
<name>A0A7X2YZN5_9BACL</name>
<dbReference type="AlphaFoldDB" id="A0A7X2YZN5"/>
<protein>
    <submittedName>
        <fullName evidence="2">EAL domain-containing protein</fullName>
    </submittedName>
</protein>
<dbReference type="InterPro" id="IPR035919">
    <property type="entry name" value="EAL_sf"/>
</dbReference>
<proteinExistence type="predicted"/>
<dbReference type="InterPro" id="IPR001633">
    <property type="entry name" value="EAL_dom"/>
</dbReference>
<accession>A0A7X2YZN5</accession>
<dbReference type="PANTHER" id="PTHR33121">
    <property type="entry name" value="CYCLIC DI-GMP PHOSPHODIESTERASE PDEF"/>
    <property type="match status" value="1"/>
</dbReference>
<dbReference type="FunFam" id="3.20.20.450:FF:000001">
    <property type="entry name" value="Cyclic di-GMP phosphodiesterase yahA"/>
    <property type="match status" value="1"/>
</dbReference>
<dbReference type="SUPFAM" id="SSF141868">
    <property type="entry name" value="EAL domain-like"/>
    <property type="match status" value="1"/>
</dbReference>
<dbReference type="OrthoDB" id="9759607at2"/>
<dbReference type="Proteomes" id="UP000447876">
    <property type="component" value="Unassembled WGS sequence"/>
</dbReference>
<organism evidence="2 3">
    <name type="scientific">Paenibacillus woosongensis</name>
    <dbReference type="NCBI Taxonomy" id="307580"/>
    <lineage>
        <taxon>Bacteria</taxon>
        <taxon>Bacillati</taxon>
        <taxon>Bacillota</taxon>
        <taxon>Bacilli</taxon>
        <taxon>Bacillales</taxon>
        <taxon>Paenibacillaceae</taxon>
        <taxon>Paenibacillus</taxon>
    </lineage>
</organism>
<dbReference type="PANTHER" id="PTHR33121:SF71">
    <property type="entry name" value="OXYGEN SENSOR PROTEIN DOSP"/>
    <property type="match status" value="1"/>
</dbReference>
<evidence type="ECO:0000313" key="2">
    <source>
        <dbReference type="EMBL" id="MUG44393.1"/>
    </source>
</evidence>